<dbReference type="PROSITE" id="PS51257">
    <property type="entry name" value="PROKAR_LIPOPROTEIN"/>
    <property type="match status" value="1"/>
</dbReference>
<name>A0ABQ0AG31_9RHOB</name>
<dbReference type="GO" id="GO:0016787">
    <property type="term" value="F:hydrolase activity"/>
    <property type="evidence" value="ECO:0007669"/>
    <property type="project" value="UniProtKB-KW"/>
</dbReference>
<dbReference type="Gene3D" id="3.40.50.1820">
    <property type="entry name" value="alpha/beta hydrolase"/>
    <property type="match status" value="1"/>
</dbReference>
<evidence type="ECO:0000313" key="2">
    <source>
        <dbReference type="Proteomes" id="UP001441944"/>
    </source>
</evidence>
<reference evidence="1 2" key="1">
    <citation type="submission" date="2024-04" db="EMBL/GenBank/DDBJ databases">
        <title>Draft genome sequence of Pseudophaeobacter arcticus NBRC 116598.</title>
        <authorList>
            <person name="Miyakawa T."/>
            <person name="Kusuya Y."/>
            <person name="Miura T."/>
        </authorList>
    </citation>
    <scope>NUCLEOTIDE SEQUENCE [LARGE SCALE GENOMIC DNA]</scope>
    <source>
        <strain evidence="1 2">SU-CL00105</strain>
    </source>
</reference>
<sequence length="374" mass="40799">MIFLRLAAGLSLCLTLGCTDRSLSPVTPEALELGTAKTIFVATNRVELPDGSFGPERSEDNSLLELTVSIPPNHSLGKLEFGYADPDPETQFTLAARHRFQNPGDFDRRLNAVLRQSPANSRDVVVFVHGYNSTQAETAFRAAQLTHDLNTPGATVVYSWPSLGSPLGYAYDGDSVMFARDGLEQLLRRLKNSEARRIILVAHSMGSVLTMEALRQIEIRSPNWAEQNLAGVILISPDLDLDVFRSQIRQFNKVPEPFVVFVSSKDTILNISRRIRGTYSRERLGSLSSIEAVSDLPIDIIDTTAFSENAESGHFVAATSPTLLTLLVEAQVTGKAFDARPHDVAEFTKVVPSAGLGKTNVGEAVLFTLTGGER</sequence>
<gene>
    <name evidence="1" type="ORF">NBRC116598_02700</name>
</gene>
<comment type="caution">
    <text evidence="1">The sequence shown here is derived from an EMBL/GenBank/DDBJ whole genome shotgun (WGS) entry which is preliminary data.</text>
</comment>
<accession>A0ABQ0AG31</accession>
<dbReference type="InterPro" id="IPR010297">
    <property type="entry name" value="DUF900_hydrolase"/>
</dbReference>
<dbReference type="PANTHER" id="PTHR36513">
    <property type="entry name" value="ABC TRANSMEMBRANE TYPE-1 DOMAIN-CONTAINING PROTEIN"/>
    <property type="match status" value="1"/>
</dbReference>
<dbReference type="PANTHER" id="PTHR36513:SF1">
    <property type="entry name" value="TRANSMEMBRANE PROTEIN"/>
    <property type="match status" value="1"/>
</dbReference>
<dbReference type="InterPro" id="IPR029058">
    <property type="entry name" value="AB_hydrolase_fold"/>
</dbReference>
<keyword evidence="1" id="KW-0378">Hydrolase</keyword>
<keyword evidence="2" id="KW-1185">Reference proteome</keyword>
<proteinExistence type="predicted"/>
<dbReference type="Pfam" id="PF05990">
    <property type="entry name" value="DUF900"/>
    <property type="match status" value="1"/>
</dbReference>
<dbReference type="EMBL" id="BAABWU010000001">
    <property type="protein sequence ID" value="GAA6194826.1"/>
    <property type="molecule type" value="Genomic_DNA"/>
</dbReference>
<evidence type="ECO:0000313" key="1">
    <source>
        <dbReference type="EMBL" id="GAA6194826.1"/>
    </source>
</evidence>
<dbReference type="SUPFAM" id="SSF53474">
    <property type="entry name" value="alpha/beta-Hydrolases"/>
    <property type="match status" value="1"/>
</dbReference>
<organism evidence="1 2">
    <name type="scientific">Pseudophaeobacter arcticus</name>
    <dbReference type="NCBI Taxonomy" id="385492"/>
    <lineage>
        <taxon>Bacteria</taxon>
        <taxon>Pseudomonadati</taxon>
        <taxon>Pseudomonadota</taxon>
        <taxon>Alphaproteobacteria</taxon>
        <taxon>Rhodobacterales</taxon>
        <taxon>Paracoccaceae</taxon>
        <taxon>Pseudophaeobacter</taxon>
    </lineage>
</organism>
<dbReference type="Proteomes" id="UP001441944">
    <property type="component" value="Unassembled WGS sequence"/>
</dbReference>
<dbReference type="RefSeq" id="WP_353396463.1">
    <property type="nucleotide sequence ID" value="NZ_BAABWU010000001.1"/>
</dbReference>
<protein>
    <submittedName>
        <fullName evidence="1">Alpha/beta hydrolase</fullName>
    </submittedName>
</protein>